<protein>
    <recommendedName>
        <fullName evidence="4">MADF domain-containing protein</fullName>
    </recommendedName>
</protein>
<dbReference type="EnsemblMetazoa" id="XM_044457125.1">
    <property type="protein sequence ID" value="XP_044313060.1"/>
    <property type="gene ID" value="LOC123037250"/>
</dbReference>
<evidence type="ECO:0000313" key="2">
    <source>
        <dbReference type="EnsemblMetazoa" id="XP_044313060.1"/>
    </source>
</evidence>
<reference evidence="2" key="2">
    <citation type="submission" date="2025-05" db="UniProtKB">
        <authorList>
            <consortium name="EnsemblMetazoa"/>
        </authorList>
    </citation>
    <scope>IDENTIFICATION</scope>
</reference>
<keyword evidence="3" id="KW-1185">Reference proteome</keyword>
<proteinExistence type="predicted"/>
<dbReference type="GeneID" id="123037250"/>
<evidence type="ECO:0008006" key="4">
    <source>
        <dbReference type="Google" id="ProtNLM"/>
    </source>
</evidence>
<sequence>MDKDDNSCKLAWKSLRDSYKYHKCKQPKSGSAGGDPLEKPTGAAEWDFAPYMSFLPDLSTQRQTTHSVFSESDGAQAMDYSIEETQDPVEVGFLEAEAELEVELSEAQKELYSYGGGRRSAKKRKVEETPAAKMCDMLGNFLEQQQKAPLPTPPRPVYAYWESILSTLPPERAAEVERKMTRLLWEEKDAS</sequence>
<evidence type="ECO:0000256" key="1">
    <source>
        <dbReference type="SAM" id="MobiDB-lite"/>
    </source>
</evidence>
<evidence type="ECO:0000313" key="3">
    <source>
        <dbReference type="Proteomes" id="UP001652680"/>
    </source>
</evidence>
<feature type="region of interest" description="Disordered" evidence="1">
    <location>
        <begin position="23"/>
        <end position="42"/>
    </location>
</feature>
<organism evidence="2 3">
    <name type="scientific">Drosophila rhopaloa</name>
    <name type="common">Fruit fly</name>
    <dbReference type="NCBI Taxonomy" id="1041015"/>
    <lineage>
        <taxon>Eukaryota</taxon>
        <taxon>Metazoa</taxon>
        <taxon>Ecdysozoa</taxon>
        <taxon>Arthropoda</taxon>
        <taxon>Hexapoda</taxon>
        <taxon>Insecta</taxon>
        <taxon>Pterygota</taxon>
        <taxon>Neoptera</taxon>
        <taxon>Endopterygota</taxon>
        <taxon>Diptera</taxon>
        <taxon>Brachycera</taxon>
        <taxon>Muscomorpha</taxon>
        <taxon>Ephydroidea</taxon>
        <taxon>Drosophilidae</taxon>
        <taxon>Drosophila</taxon>
        <taxon>Sophophora</taxon>
    </lineage>
</organism>
<dbReference type="RefSeq" id="XP_044313060.1">
    <property type="nucleotide sequence ID" value="XM_044457125.1"/>
</dbReference>
<reference evidence="3" key="1">
    <citation type="journal article" date="2021" name="Elife">
        <title>Highly contiguous assemblies of 101 drosophilid genomes.</title>
        <authorList>
            <person name="Kim B.Y."/>
            <person name="Wang J.R."/>
            <person name="Miller D.E."/>
            <person name="Barmina O."/>
            <person name="Delaney E."/>
            <person name="Thompson A."/>
            <person name="Comeault A.A."/>
            <person name="Peede D."/>
            <person name="D'Agostino E.R."/>
            <person name="Pelaez J."/>
            <person name="Aguilar J.M."/>
            <person name="Haji D."/>
            <person name="Matsunaga T."/>
            <person name="Armstrong E.E."/>
            <person name="Zych M."/>
            <person name="Ogawa Y."/>
            <person name="Stamenkovic-Radak M."/>
            <person name="Jelic M."/>
            <person name="Veselinovic M.S."/>
            <person name="Tanaskovic M."/>
            <person name="Eric P."/>
            <person name="Gao J.J."/>
            <person name="Katoh T.K."/>
            <person name="Toda M.J."/>
            <person name="Watabe H."/>
            <person name="Watada M."/>
            <person name="Davis J.S."/>
            <person name="Moyle L.C."/>
            <person name="Manoli G."/>
            <person name="Bertolini E."/>
            <person name="Kostal V."/>
            <person name="Hawley R.S."/>
            <person name="Takahashi A."/>
            <person name="Jones C.D."/>
            <person name="Price D.K."/>
            <person name="Whiteman N."/>
            <person name="Kopp A."/>
            <person name="Matute D.R."/>
            <person name="Petrov D.A."/>
        </authorList>
    </citation>
    <scope>NUCLEOTIDE SEQUENCE [LARGE SCALE GENOMIC DNA]</scope>
</reference>
<name>A0ABM5J2L0_DRORH</name>
<dbReference type="Proteomes" id="UP001652680">
    <property type="component" value="Unassembled WGS sequence"/>
</dbReference>
<accession>A0ABM5J2L0</accession>